<gene>
    <name evidence="1" type="ORF">SAMN04488028_1018</name>
</gene>
<proteinExistence type="predicted"/>
<dbReference type="EMBL" id="FRAA01000001">
    <property type="protein sequence ID" value="SHJ40669.1"/>
    <property type="molecule type" value="Genomic_DNA"/>
</dbReference>
<dbReference type="Pfam" id="PF04338">
    <property type="entry name" value="DUF481"/>
    <property type="match status" value="1"/>
</dbReference>
<keyword evidence="2" id="KW-1185">Reference proteome</keyword>
<evidence type="ECO:0000313" key="2">
    <source>
        <dbReference type="Proteomes" id="UP000184474"/>
    </source>
</evidence>
<dbReference type="RefSeq" id="WP_073118289.1">
    <property type="nucleotide sequence ID" value="NZ_FRAA01000001.1"/>
</dbReference>
<organism evidence="1 2">
    <name type="scientific">Reichenbachiella agariperforans</name>
    <dbReference type="NCBI Taxonomy" id="156994"/>
    <lineage>
        <taxon>Bacteria</taxon>
        <taxon>Pseudomonadati</taxon>
        <taxon>Bacteroidota</taxon>
        <taxon>Cytophagia</taxon>
        <taxon>Cytophagales</taxon>
        <taxon>Reichenbachiellaceae</taxon>
        <taxon>Reichenbachiella</taxon>
    </lineage>
</organism>
<name>A0A1M6J1Y4_REIAG</name>
<dbReference type="Proteomes" id="UP000184474">
    <property type="component" value="Unassembled WGS sequence"/>
</dbReference>
<reference evidence="2" key="1">
    <citation type="submission" date="2016-11" db="EMBL/GenBank/DDBJ databases">
        <authorList>
            <person name="Varghese N."/>
            <person name="Submissions S."/>
        </authorList>
    </citation>
    <scope>NUCLEOTIDE SEQUENCE [LARGE SCALE GENOMIC DNA]</scope>
    <source>
        <strain evidence="2">DSM 26134</strain>
    </source>
</reference>
<protein>
    <recommendedName>
        <fullName evidence="3">DUF481 domain-containing protein</fullName>
    </recommendedName>
</protein>
<dbReference type="STRING" id="156994.SAMN04488028_1018"/>
<dbReference type="AlphaFoldDB" id="A0A1M6J1Y4"/>
<dbReference type="InterPro" id="IPR007433">
    <property type="entry name" value="DUF481"/>
</dbReference>
<sequence>MDVTSDSSNYFYGGFDFFFEADNRSPTPDESAKLLTIESALDVAYVSKKHAYFQSGELNYYRATGDPIISTGYLHFRANFLRKRRLSYELFLQSSFDASRRLDSRHLAGVGIKYRFFDFDGFELDMGTGILNEYERWETFDAVSEVVNINLWKSSTYLKSNLDVSESATLSFITFYQVGYDGDINAFRNRISADIQLEFEITEHFSFVAEGMVHYEDKPVIDINKTVYGISNGVRYVF</sequence>
<evidence type="ECO:0008006" key="3">
    <source>
        <dbReference type="Google" id="ProtNLM"/>
    </source>
</evidence>
<evidence type="ECO:0000313" key="1">
    <source>
        <dbReference type="EMBL" id="SHJ40669.1"/>
    </source>
</evidence>
<accession>A0A1M6J1Y4</accession>